<dbReference type="SUPFAM" id="SSF52096">
    <property type="entry name" value="ClpP/crotonase"/>
    <property type="match status" value="1"/>
</dbReference>
<protein>
    <recommendedName>
        <fullName evidence="4">Enoyl-CoA hydratase</fullName>
    </recommendedName>
</protein>
<evidence type="ECO:0000256" key="2">
    <source>
        <dbReference type="ARBA" id="ARBA00023239"/>
    </source>
</evidence>
<dbReference type="FunFam" id="1.10.12.10:FF:000001">
    <property type="entry name" value="Probable enoyl-CoA hydratase, mitochondrial"/>
    <property type="match status" value="1"/>
</dbReference>
<dbReference type="InterPro" id="IPR029045">
    <property type="entry name" value="ClpP/crotonase-like_dom_sf"/>
</dbReference>
<dbReference type="RefSeq" id="WP_340527562.1">
    <property type="nucleotide sequence ID" value="NZ_FMSH01000362.1"/>
</dbReference>
<name>A0A1K0JJ77_CUPNE</name>
<dbReference type="GO" id="GO:0016836">
    <property type="term" value="F:hydro-lyase activity"/>
    <property type="evidence" value="ECO:0007669"/>
    <property type="project" value="UniProtKB-ARBA"/>
</dbReference>
<dbReference type="InterPro" id="IPR014748">
    <property type="entry name" value="Enoyl-CoA_hydra_C"/>
</dbReference>
<organism evidence="3">
    <name type="scientific">Cupriavidus necator</name>
    <name type="common">Alcaligenes eutrophus</name>
    <name type="synonym">Ralstonia eutropha</name>
    <dbReference type="NCBI Taxonomy" id="106590"/>
    <lineage>
        <taxon>Bacteria</taxon>
        <taxon>Pseudomonadati</taxon>
        <taxon>Pseudomonadota</taxon>
        <taxon>Betaproteobacteria</taxon>
        <taxon>Burkholderiales</taxon>
        <taxon>Burkholderiaceae</taxon>
        <taxon>Cupriavidus</taxon>
    </lineage>
</organism>
<dbReference type="AlphaFoldDB" id="A0A1K0JJ77"/>
<comment type="similarity">
    <text evidence="1">Belongs to the enoyl-CoA hydratase/isomerase family.</text>
</comment>
<reference evidence="3" key="1">
    <citation type="submission" date="2016-09" db="EMBL/GenBank/DDBJ databases">
        <authorList>
            <person name="Capua I."/>
            <person name="De Benedictis P."/>
            <person name="Joannis T."/>
            <person name="Lombin L.H."/>
            <person name="Cattoli G."/>
        </authorList>
    </citation>
    <scope>NUCLEOTIDE SEQUENCE</scope>
    <source>
        <strain evidence="3">B9</strain>
    </source>
</reference>
<proteinExistence type="inferred from homology"/>
<gene>
    <name evidence="3" type="ORF">CNECB9_4240004</name>
</gene>
<accession>A0A1K0JJ77</accession>
<evidence type="ECO:0008006" key="4">
    <source>
        <dbReference type="Google" id="ProtNLM"/>
    </source>
</evidence>
<dbReference type="Gene3D" id="1.10.12.10">
    <property type="entry name" value="Lyase 2-enoyl-coa Hydratase, Chain A, domain 2"/>
    <property type="match status" value="1"/>
</dbReference>
<keyword evidence="2" id="KW-0456">Lyase</keyword>
<evidence type="ECO:0000256" key="1">
    <source>
        <dbReference type="ARBA" id="ARBA00005254"/>
    </source>
</evidence>
<evidence type="ECO:0000313" key="3">
    <source>
        <dbReference type="EMBL" id="SCU83612.1"/>
    </source>
</evidence>
<sequence length="94" mass="10012">MTETSALLVSDEPARGHQRRRVRSACAGACGNVASGPPVAVRLIKEAALAGGDAPLATGLLLERRSFELLFDIHDQKEGMNAFIQRRAAVFSGH</sequence>
<dbReference type="EMBL" id="FMSH01000362">
    <property type="protein sequence ID" value="SCU83612.1"/>
    <property type="molecule type" value="Genomic_DNA"/>
</dbReference>